<dbReference type="Pfam" id="PF12833">
    <property type="entry name" value="HTH_18"/>
    <property type="match status" value="1"/>
</dbReference>
<evidence type="ECO:0000313" key="7">
    <source>
        <dbReference type="Proteomes" id="UP000317036"/>
    </source>
</evidence>
<comment type="caution">
    <text evidence="6">The sequence shown here is derived from an EMBL/GenBank/DDBJ whole genome shotgun (WGS) entry which is preliminary data.</text>
</comment>
<keyword evidence="4" id="KW-0812">Transmembrane</keyword>
<name>A0A559JHU9_9BACL</name>
<dbReference type="SUPFAM" id="SSF46689">
    <property type="entry name" value="Homeodomain-like"/>
    <property type="match status" value="1"/>
</dbReference>
<keyword evidence="1" id="KW-0805">Transcription regulation</keyword>
<dbReference type="PANTHER" id="PTHR43280">
    <property type="entry name" value="ARAC-FAMILY TRANSCRIPTIONAL REGULATOR"/>
    <property type="match status" value="1"/>
</dbReference>
<dbReference type="PANTHER" id="PTHR43280:SF28">
    <property type="entry name" value="HTH-TYPE TRANSCRIPTIONAL ACTIVATOR RHAS"/>
    <property type="match status" value="1"/>
</dbReference>
<evidence type="ECO:0000313" key="6">
    <source>
        <dbReference type="EMBL" id="TVX99437.1"/>
    </source>
</evidence>
<dbReference type="Gene3D" id="1.10.10.60">
    <property type="entry name" value="Homeodomain-like"/>
    <property type="match status" value="2"/>
</dbReference>
<dbReference type="Pfam" id="PF17853">
    <property type="entry name" value="GGDEF_2"/>
    <property type="match status" value="1"/>
</dbReference>
<feature type="transmembrane region" description="Helical" evidence="4">
    <location>
        <begin position="12"/>
        <end position="35"/>
    </location>
</feature>
<keyword evidence="7" id="KW-1185">Reference proteome</keyword>
<accession>A0A559JHU9</accession>
<dbReference type="PROSITE" id="PS01124">
    <property type="entry name" value="HTH_ARAC_FAMILY_2"/>
    <property type="match status" value="1"/>
</dbReference>
<reference evidence="6 7" key="1">
    <citation type="submission" date="2019-07" db="EMBL/GenBank/DDBJ databases">
        <authorList>
            <person name="Kim J."/>
        </authorList>
    </citation>
    <scope>NUCLEOTIDE SEQUENCE [LARGE SCALE GENOMIC DNA]</scope>
    <source>
        <strain evidence="6 7">JC52</strain>
    </source>
</reference>
<keyword evidence="4" id="KW-1133">Transmembrane helix</keyword>
<sequence>MWRGKGTHQRKSFLVATISACLPVALIGILVYLMVTDRIEAEAKKFRQSQVAFATERIDSNLNHLELAMAQWTFRLPLEANLGDLNVENDYKDVQTIYRALTWVKSSDPLIEEVTMYLENQKVLVRDNSGIIRLTTPDEIASYRKLAMGDRDLSWTPLYSKNANAAPYMLVVRLPGRLATLFVEVNTKQLDKLISGLEPEGKGSTILLQEEGKPISLGNRAVADPSSLDTKLVESARELRGTAGEPRIERWEGGTYSVSYGSMKRIGKMWTVAAAAPIEQLTKPVQVLSRIIVATGIFGLVLALILSWLAFRQIYSPFRRLAQQLTGRAGLDVLDDITSEWKNLSRESQILQERVDRQLPRLRESFLLQLVQGHLYFLSEKELAERMGQYGWDVRERVFVAMVVQVHGLYESEGRFSEGDEQLVTFAAANIAEELTKGKELETSIINFQDLTIGLLLRFPSSLAHELMKSGLYHLAEELANTLRGLLKVEIAVCIGKSVSELHKVPLLFEDARAALNHRKLGVPQQILDVEELMPSGRDEIRYPFETEKALLQALKLGMAEELDMLFGGFLTELKAQATKEIEVRQGLMQLCGNVQNTILQAGYNPFELAGGTMLWEEMAEHRDPNGILELLRKKLIRPYLRRLHASQDLQLKQLIENVLATIHSSYMKDISLESCSDLHGTYPKRLSLGFKQVTGQTFSDYLTQFRLNEAKRLLLETDEPVGEIALKVGYQPPYFNRLFKKNEGLTPGQFREHHE</sequence>
<gene>
    <name evidence="6" type="ORF">FPZ49_33740</name>
</gene>
<feature type="transmembrane region" description="Helical" evidence="4">
    <location>
        <begin position="287"/>
        <end position="311"/>
    </location>
</feature>
<evidence type="ECO:0000256" key="1">
    <source>
        <dbReference type="ARBA" id="ARBA00023015"/>
    </source>
</evidence>
<evidence type="ECO:0000256" key="3">
    <source>
        <dbReference type="ARBA" id="ARBA00023163"/>
    </source>
</evidence>
<protein>
    <submittedName>
        <fullName evidence="6">Helix-turn-helix domain-containing protein</fullName>
    </submittedName>
</protein>
<keyword evidence="3" id="KW-0804">Transcription</keyword>
<dbReference type="InterPro" id="IPR009057">
    <property type="entry name" value="Homeodomain-like_sf"/>
</dbReference>
<evidence type="ECO:0000259" key="5">
    <source>
        <dbReference type="PROSITE" id="PS01124"/>
    </source>
</evidence>
<dbReference type="InterPro" id="IPR018060">
    <property type="entry name" value="HTH_AraC"/>
</dbReference>
<keyword evidence="4" id="KW-0472">Membrane</keyword>
<dbReference type="OrthoDB" id="1975037at2"/>
<dbReference type="InterPro" id="IPR018062">
    <property type="entry name" value="HTH_AraC-typ_CS"/>
</dbReference>
<evidence type="ECO:0000256" key="4">
    <source>
        <dbReference type="SAM" id="Phobius"/>
    </source>
</evidence>
<evidence type="ECO:0000256" key="2">
    <source>
        <dbReference type="ARBA" id="ARBA00023125"/>
    </source>
</evidence>
<dbReference type="RefSeq" id="WP_144854861.1">
    <property type="nucleotide sequence ID" value="NZ_VNJI01000080.1"/>
</dbReference>
<dbReference type="InterPro" id="IPR041522">
    <property type="entry name" value="CdaR_GGDEF"/>
</dbReference>
<dbReference type="EMBL" id="VNJI01000080">
    <property type="protein sequence ID" value="TVX99437.1"/>
    <property type="molecule type" value="Genomic_DNA"/>
</dbReference>
<dbReference type="Proteomes" id="UP000317036">
    <property type="component" value="Unassembled WGS sequence"/>
</dbReference>
<dbReference type="SMART" id="SM00342">
    <property type="entry name" value="HTH_ARAC"/>
    <property type="match status" value="1"/>
</dbReference>
<keyword evidence="2" id="KW-0238">DNA-binding</keyword>
<feature type="domain" description="HTH araC/xylS-type" evidence="5">
    <location>
        <begin position="657"/>
        <end position="754"/>
    </location>
</feature>
<organism evidence="6 7">
    <name type="scientific">Paenibacillus cremeus</name>
    <dbReference type="NCBI Taxonomy" id="2163881"/>
    <lineage>
        <taxon>Bacteria</taxon>
        <taxon>Bacillati</taxon>
        <taxon>Bacillota</taxon>
        <taxon>Bacilli</taxon>
        <taxon>Bacillales</taxon>
        <taxon>Paenibacillaceae</taxon>
        <taxon>Paenibacillus</taxon>
    </lineage>
</organism>
<dbReference type="GO" id="GO:0003700">
    <property type="term" value="F:DNA-binding transcription factor activity"/>
    <property type="evidence" value="ECO:0007669"/>
    <property type="project" value="InterPro"/>
</dbReference>
<dbReference type="AlphaFoldDB" id="A0A559JHU9"/>
<dbReference type="GO" id="GO:0043565">
    <property type="term" value="F:sequence-specific DNA binding"/>
    <property type="evidence" value="ECO:0007669"/>
    <property type="project" value="InterPro"/>
</dbReference>
<proteinExistence type="predicted"/>
<dbReference type="PROSITE" id="PS00041">
    <property type="entry name" value="HTH_ARAC_FAMILY_1"/>
    <property type="match status" value="1"/>
</dbReference>